<evidence type="ECO:0000313" key="4">
    <source>
        <dbReference type="Proteomes" id="UP000002037"/>
    </source>
</evidence>
<proteinExistence type="predicted"/>
<gene>
    <name evidence="3" type="ORF">CTRG_02101</name>
</gene>
<evidence type="ECO:0000313" key="3">
    <source>
        <dbReference type="EMBL" id="EER35239.1"/>
    </source>
</evidence>
<feature type="region of interest" description="Disordered" evidence="1">
    <location>
        <begin position="1"/>
        <end position="30"/>
    </location>
</feature>
<accession>C5M5C3</accession>
<dbReference type="OrthoDB" id="4027685at2759"/>
<keyword evidence="2" id="KW-1133">Transmembrane helix</keyword>
<protein>
    <submittedName>
        <fullName evidence="3">Uncharacterized protein</fullName>
    </submittedName>
</protein>
<name>C5M5C3_CANTT</name>
<dbReference type="HOGENOM" id="CLU_1239977_0_0_1"/>
<dbReference type="VEuPathDB" id="FungiDB:CTRG_02101"/>
<evidence type="ECO:0000256" key="1">
    <source>
        <dbReference type="SAM" id="MobiDB-lite"/>
    </source>
</evidence>
<dbReference type="AlphaFoldDB" id="C5M5C3"/>
<dbReference type="Proteomes" id="UP000002037">
    <property type="component" value="Unassembled WGS sequence"/>
</dbReference>
<feature type="transmembrane region" description="Helical" evidence="2">
    <location>
        <begin position="207"/>
        <end position="226"/>
    </location>
</feature>
<evidence type="ECO:0000256" key="2">
    <source>
        <dbReference type="SAM" id="Phobius"/>
    </source>
</evidence>
<feature type="compositionally biased region" description="Polar residues" evidence="1">
    <location>
        <begin position="10"/>
        <end position="19"/>
    </location>
</feature>
<keyword evidence="2" id="KW-0812">Transmembrane</keyword>
<keyword evidence="4" id="KW-1185">Reference proteome</keyword>
<organism evidence="3 4">
    <name type="scientific">Candida tropicalis (strain ATCC MYA-3404 / T1)</name>
    <name type="common">Yeast</name>
    <dbReference type="NCBI Taxonomy" id="294747"/>
    <lineage>
        <taxon>Eukaryota</taxon>
        <taxon>Fungi</taxon>
        <taxon>Dikarya</taxon>
        <taxon>Ascomycota</taxon>
        <taxon>Saccharomycotina</taxon>
        <taxon>Pichiomycetes</taxon>
        <taxon>Debaryomycetaceae</taxon>
        <taxon>Candida/Lodderomyces clade</taxon>
        <taxon>Candida</taxon>
    </lineage>
</organism>
<keyword evidence="2" id="KW-0472">Membrane</keyword>
<dbReference type="GeneID" id="8297198"/>
<sequence>MSYSSYTSSCHKSQLVESNKSSKKFPPHPSIYDLLNHPELNVISSNSPTPSVPPNTSFEHIQDLPRMLTPDQVGMMSTWQNIDFRGPPDSILSYSEGEDLDLEDTNQSHVMVFESEEEGEDQDQDDEVVITKEDEGEENTFIMPRMSVSSQGNNNSLTTTTTTTTTKEVFQGSTMNRTELIIIVRSSQEEDLSSFNDPLGLLNGWNAIYSFLVGIGLGLGFGFGFFY</sequence>
<dbReference type="KEGG" id="ctp:CTRG_02101"/>
<dbReference type="RefSeq" id="XP_002547794.1">
    <property type="nucleotide sequence ID" value="XM_002547748.1"/>
</dbReference>
<dbReference type="EMBL" id="GG692396">
    <property type="protein sequence ID" value="EER35239.1"/>
    <property type="molecule type" value="Genomic_DNA"/>
</dbReference>
<reference evidence="3 4" key="1">
    <citation type="journal article" date="2009" name="Nature">
        <title>Evolution of pathogenicity and sexual reproduction in eight Candida genomes.</title>
        <authorList>
            <person name="Butler G."/>
            <person name="Rasmussen M.D."/>
            <person name="Lin M.F."/>
            <person name="Santos M.A."/>
            <person name="Sakthikumar S."/>
            <person name="Munro C.A."/>
            <person name="Rheinbay E."/>
            <person name="Grabherr M."/>
            <person name="Forche A."/>
            <person name="Reedy J.L."/>
            <person name="Agrafioti I."/>
            <person name="Arnaud M.B."/>
            <person name="Bates S."/>
            <person name="Brown A.J."/>
            <person name="Brunke S."/>
            <person name="Costanzo M.C."/>
            <person name="Fitzpatrick D.A."/>
            <person name="de Groot P.W."/>
            <person name="Harris D."/>
            <person name="Hoyer L.L."/>
            <person name="Hube B."/>
            <person name="Klis F.M."/>
            <person name="Kodira C."/>
            <person name="Lennard N."/>
            <person name="Logue M.E."/>
            <person name="Martin R."/>
            <person name="Neiman A.M."/>
            <person name="Nikolaou E."/>
            <person name="Quail M.A."/>
            <person name="Quinn J."/>
            <person name="Santos M.C."/>
            <person name="Schmitzberger F.F."/>
            <person name="Sherlock G."/>
            <person name="Shah P."/>
            <person name="Silverstein K.A."/>
            <person name="Skrzypek M.S."/>
            <person name="Soll D."/>
            <person name="Staggs R."/>
            <person name="Stansfield I."/>
            <person name="Stumpf M.P."/>
            <person name="Sudbery P.E."/>
            <person name="Srikantha T."/>
            <person name="Zeng Q."/>
            <person name="Berman J."/>
            <person name="Berriman M."/>
            <person name="Heitman J."/>
            <person name="Gow N.A."/>
            <person name="Lorenz M.C."/>
            <person name="Birren B.W."/>
            <person name="Kellis M."/>
            <person name="Cuomo C.A."/>
        </authorList>
    </citation>
    <scope>NUCLEOTIDE SEQUENCE [LARGE SCALE GENOMIC DNA]</scope>
    <source>
        <strain evidence="4">ATCC MYA-3404 / T1</strain>
    </source>
</reference>